<gene>
    <name evidence="2" type="ORF">B3C1_15664</name>
</gene>
<proteinExistence type="predicted"/>
<dbReference type="Gene3D" id="3.40.50.1820">
    <property type="entry name" value="alpha/beta hydrolase"/>
    <property type="match status" value="1"/>
</dbReference>
<dbReference type="eggNOG" id="COG0596">
    <property type="taxonomic scope" value="Bacteria"/>
</dbReference>
<dbReference type="Pfam" id="PF12697">
    <property type="entry name" value="Abhydrolase_6"/>
    <property type="match status" value="1"/>
</dbReference>
<dbReference type="PANTHER" id="PTHR43798:SF33">
    <property type="entry name" value="HYDROLASE, PUTATIVE (AFU_ORTHOLOGUE AFUA_2G14860)-RELATED"/>
    <property type="match status" value="1"/>
</dbReference>
<dbReference type="STRING" id="745411.B3C1_15664"/>
<sequence length="211" mass="22983">QDFPGLMHDFYGYGSAPQAPKGPFSLAVEAQRIEMNERMTLVGHSYGAANALHLAVTRPDKVKALCLYEPVAFWLLPKDSPERREAESLAASMATLTPEQGAQAFVDYWSGEGSFAALPERSQQKLASQAPKVMKDFEALIGSDIDPTGLTMPLLLMVGRHSPASSKAVAWELARRLPHCLKVEVDAGHMGPIQAPDKVFPVMAEFLKSYG</sequence>
<dbReference type="InterPro" id="IPR000073">
    <property type="entry name" value="AB_hydrolase_1"/>
</dbReference>
<dbReference type="RefSeq" id="WP_008486025.1">
    <property type="nucleotide sequence ID" value="NZ_AMRI01000026.1"/>
</dbReference>
<feature type="non-terminal residue" evidence="2">
    <location>
        <position position="1"/>
    </location>
</feature>
<dbReference type="OrthoDB" id="6117067at2"/>
<name>K2JV65_9GAMM</name>
<comment type="caution">
    <text evidence="2">The sequence shown here is derived from an EMBL/GenBank/DDBJ whole genome shotgun (WGS) entry which is preliminary data.</text>
</comment>
<accession>K2JV65</accession>
<dbReference type="GO" id="GO:0016787">
    <property type="term" value="F:hydrolase activity"/>
    <property type="evidence" value="ECO:0007669"/>
    <property type="project" value="UniProtKB-KW"/>
</dbReference>
<dbReference type="InterPro" id="IPR029058">
    <property type="entry name" value="AB_hydrolase_fold"/>
</dbReference>
<dbReference type="AlphaFoldDB" id="K2JV65"/>
<dbReference type="Proteomes" id="UP000006755">
    <property type="component" value="Unassembled WGS sequence"/>
</dbReference>
<dbReference type="PANTHER" id="PTHR43798">
    <property type="entry name" value="MONOACYLGLYCEROL LIPASE"/>
    <property type="match status" value="1"/>
</dbReference>
<evidence type="ECO:0000313" key="2">
    <source>
        <dbReference type="EMBL" id="EKE69100.1"/>
    </source>
</evidence>
<reference evidence="2 3" key="1">
    <citation type="journal article" date="2012" name="J. Bacteriol.">
        <title>Genome Sequence of Gallaecimonas xiamenensis Type Strain 3-C-1.</title>
        <authorList>
            <person name="Lai Q."/>
            <person name="Wang L."/>
            <person name="Wang W."/>
            <person name="Shao Z."/>
        </authorList>
    </citation>
    <scope>NUCLEOTIDE SEQUENCE [LARGE SCALE GENOMIC DNA]</scope>
    <source>
        <strain evidence="2 3">3-C-1</strain>
    </source>
</reference>
<organism evidence="2 3">
    <name type="scientific">Gallaecimonas xiamenensis 3-C-1</name>
    <dbReference type="NCBI Taxonomy" id="745411"/>
    <lineage>
        <taxon>Bacteria</taxon>
        <taxon>Pseudomonadati</taxon>
        <taxon>Pseudomonadota</taxon>
        <taxon>Gammaproteobacteria</taxon>
        <taxon>Enterobacterales</taxon>
        <taxon>Gallaecimonadaceae</taxon>
        <taxon>Gallaecimonas</taxon>
    </lineage>
</organism>
<dbReference type="SUPFAM" id="SSF53474">
    <property type="entry name" value="alpha/beta-Hydrolases"/>
    <property type="match status" value="1"/>
</dbReference>
<protein>
    <submittedName>
        <fullName evidence="2">Alpha/beta hydrolase</fullName>
    </submittedName>
</protein>
<keyword evidence="2" id="KW-0378">Hydrolase</keyword>
<keyword evidence="3" id="KW-1185">Reference proteome</keyword>
<feature type="domain" description="AB hydrolase-1" evidence="1">
    <location>
        <begin position="7"/>
        <end position="200"/>
    </location>
</feature>
<dbReference type="GO" id="GO:0016020">
    <property type="term" value="C:membrane"/>
    <property type="evidence" value="ECO:0007669"/>
    <property type="project" value="TreeGrafter"/>
</dbReference>
<evidence type="ECO:0000259" key="1">
    <source>
        <dbReference type="Pfam" id="PF12697"/>
    </source>
</evidence>
<evidence type="ECO:0000313" key="3">
    <source>
        <dbReference type="Proteomes" id="UP000006755"/>
    </source>
</evidence>
<dbReference type="EMBL" id="AMRI01000026">
    <property type="protein sequence ID" value="EKE69100.1"/>
    <property type="molecule type" value="Genomic_DNA"/>
</dbReference>
<dbReference type="InterPro" id="IPR050266">
    <property type="entry name" value="AB_hydrolase_sf"/>
</dbReference>